<protein>
    <recommendedName>
        <fullName evidence="3">C2 NT-type domain-containing protein</fullName>
    </recommendedName>
</protein>
<dbReference type="Pfam" id="PF10358">
    <property type="entry name" value="NT-C2"/>
    <property type="match status" value="1"/>
</dbReference>
<evidence type="ECO:0000313" key="5">
    <source>
        <dbReference type="Proteomes" id="UP001206925"/>
    </source>
</evidence>
<dbReference type="InterPro" id="IPR019448">
    <property type="entry name" value="NT-C2"/>
</dbReference>
<gene>
    <name evidence="4" type="ORF">M8C21_021754</name>
</gene>
<feature type="region of interest" description="Disordered" evidence="2">
    <location>
        <begin position="809"/>
        <end position="831"/>
    </location>
</feature>
<dbReference type="Gene3D" id="1.20.5.400">
    <property type="match status" value="1"/>
</dbReference>
<feature type="compositionally biased region" description="Polar residues" evidence="2">
    <location>
        <begin position="150"/>
        <end position="159"/>
    </location>
</feature>
<accession>A0AAD5GRP2</accession>
<dbReference type="PANTHER" id="PTHR47270">
    <property type="entry name" value="PROTEIN MLP1-LIKE"/>
    <property type="match status" value="1"/>
</dbReference>
<feature type="compositionally biased region" description="Low complexity" evidence="2">
    <location>
        <begin position="237"/>
        <end position="250"/>
    </location>
</feature>
<evidence type="ECO:0000256" key="2">
    <source>
        <dbReference type="SAM" id="MobiDB-lite"/>
    </source>
</evidence>
<sequence length="1154" mass="132984">MFKAQRNEKLTSSGEKIDFKFSNFQALQVPKVWDKLLVSIICVETGKTIARSNKALVRNGNCQWTETLLESIWIPHHNSSKELEEHLFKFVVSMGSARSGILGEATVNMARYYTSSRSSSPISLPLKKCNYGTILQDLVIENYHKKGSRSNDSSASLNPKSKPPSCQHLAPTSLLEQMKIMETRYESSCSDQNNDSAEYSLQKKKFYQKNHIDGIKHNIDAESKNSFPQSSCPIEENVSVSKSNKSSLKSRITEDGQEQEYNGSFAPDPPSSVMNAGSSKNLLEAAEETIEELRDEAKTWERKSQKLTIGLEILKEKYSNQSKMLAESQMEISSAMAERDDIKKEADRIKMLLEESTVKQKAPAESKSTYNSKGQGQLLKELENELKAHKESNIDLAQQLKKNQESNIELMCILQELEETTETQRTKIEELQVVNSKSTELEKSFNSNLVETRSLQLKLKQMEESEKTLQANMQVLEQALENERILNSQTRSNLEEEYKTTLSAKEEHIKNLESKLSETKEYEKDQMREIEQLKMKVGEVENDCNELTNENLELVCELKEIKKAIQERNKTIEENNKLLEDYSLKIQEHESRNVEQEARISDLEKEKEELQDKITISLDESNVTSICLDNVRNDQVVLSSSLDSQISANILLEEKAMKLEKVKNEMELCLFEMEEENIKLLERVSELEDQLRRVRDEHEMTRLELEQSESEKSDLQNEVNNLQDVEKLLLITQEECEYVKAEKQKLQESAENLIEECNTLQKSYEDMTKGNAELYDQYSSLVIELTSETEKNQKEVERLKSEISRLDEQKSKLTTEKSNLESSLKEDHSRTERIENEILAVREESERKIHDLTTELAATKQNHKKLMADNEKKSKLLTSYRIREERKGTMENNLELKLTVSEHERQQLIEEAANLKDEVLDYKQKLEKLKNEKSNLEASLHSVSNSFEKLKAEKMSFFNKMSEFEDCKSQRDALEEKLSRLEGDLTAKNESRLQNADMKNEISRVKSANLQCRLKIQQLEGEKKEFLKRIEDLQLLSAKSETGVHETRSQEDTNYPTKVKMLEAELDEALNTNHKYRVQLQKLKSKGCSSLSSGKPKVEGEVVAKELFEKTKSSLETELKDLRDRYLEMSLKYAQVEAERGDLVMQLKTNSAKK</sequence>
<dbReference type="PROSITE" id="PS51840">
    <property type="entry name" value="C2_NT"/>
    <property type="match status" value="1"/>
</dbReference>
<feature type="non-terminal residue" evidence="4">
    <location>
        <position position="1"/>
    </location>
</feature>
<feature type="domain" description="C2 NT-type" evidence="3">
    <location>
        <begin position="7"/>
        <end position="144"/>
    </location>
</feature>
<proteinExistence type="predicted"/>
<dbReference type="PANTHER" id="PTHR47270:SF3">
    <property type="entry name" value="HYPOTETICAL PROTEIN"/>
    <property type="match status" value="1"/>
</dbReference>
<feature type="coiled-coil region" evidence="1">
    <location>
        <begin position="372"/>
        <end position="620"/>
    </location>
</feature>
<name>A0AAD5GRP2_AMBAR</name>
<evidence type="ECO:0000313" key="4">
    <source>
        <dbReference type="EMBL" id="KAI7752802.1"/>
    </source>
</evidence>
<feature type="region of interest" description="Disordered" evidence="2">
    <location>
        <begin position="146"/>
        <end position="170"/>
    </location>
</feature>
<keyword evidence="5" id="KW-1185">Reference proteome</keyword>
<reference evidence="4" key="1">
    <citation type="submission" date="2022-06" db="EMBL/GenBank/DDBJ databases">
        <title>Uncovering the hologenomic basis of an extraordinary plant invasion.</title>
        <authorList>
            <person name="Bieker V.C."/>
            <person name="Martin M.D."/>
            <person name="Gilbert T."/>
            <person name="Hodgins K."/>
            <person name="Battlay P."/>
            <person name="Petersen B."/>
            <person name="Wilson J."/>
        </authorList>
    </citation>
    <scope>NUCLEOTIDE SEQUENCE</scope>
    <source>
        <strain evidence="4">AA19_3_7</strain>
        <tissue evidence="4">Leaf</tissue>
    </source>
</reference>
<feature type="region of interest" description="Disordered" evidence="2">
    <location>
        <begin position="222"/>
        <end position="272"/>
    </location>
</feature>
<evidence type="ECO:0000259" key="3">
    <source>
        <dbReference type="PROSITE" id="PS51840"/>
    </source>
</evidence>
<evidence type="ECO:0000256" key="1">
    <source>
        <dbReference type="SAM" id="Coils"/>
    </source>
</evidence>
<organism evidence="4 5">
    <name type="scientific">Ambrosia artemisiifolia</name>
    <name type="common">Common ragweed</name>
    <dbReference type="NCBI Taxonomy" id="4212"/>
    <lineage>
        <taxon>Eukaryota</taxon>
        <taxon>Viridiplantae</taxon>
        <taxon>Streptophyta</taxon>
        <taxon>Embryophyta</taxon>
        <taxon>Tracheophyta</taxon>
        <taxon>Spermatophyta</taxon>
        <taxon>Magnoliopsida</taxon>
        <taxon>eudicotyledons</taxon>
        <taxon>Gunneridae</taxon>
        <taxon>Pentapetalae</taxon>
        <taxon>asterids</taxon>
        <taxon>campanulids</taxon>
        <taxon>Asterales</taxon>
        <taxon>Asteraceae</taxon>
        <taxon>Asteroideae</taxon>
        <taxon>Heliantheae alliance</taxon>
        <taxon>Heliantheae</taxon>
        <taxon>Ambrosia</taxon>
    </lineage>
</organism>
<dbReference type="EMBL" id="JAMZMK010005602">
    <property type="protein sequence ID" value="KAI7752802.1"/>
    <property type="molecule type" value="Genomic_DNA"/>
</dbReference>
<dbReference type="AlphaFoldDB" id="A0AAD5GRP2"/>
<comment type="caution">
    <text evidence="4">The sequence shown here is derived from an EMBL/GenBank/DDBJ whole genome shotgun (WGS) entry which is preliminary data.</text>
</comment>
<dbReference type="Proteomes" id="UP001206925">
    <property type="component" value="Unassembled WGS sequence"/>
</dbReference>
<feature type="coiled-coil region" evidence="1">
    <location>
        <begin position="1016"/>
        <end position="1139"/>
    </location>
</feature>
<keyword evidence="1" id="KW-0175">Coiled coil</keyword>
<feature type="coiled-coil region" evidence="1">
    <location>
        <begin position="276"/>
        <end position="345"/>
    </location>
</feature>